<gene>
    <name evidence="1" type="ORF">ACFPVY_03425</name>
</gene>
<sequence>MNWQTDKEIITQKYFELINFNNLHLFGILKDHIETARPILPLIEFVISRLETVVFLATDNRLWDADIVMRSALETFTKFLFITKANPEEQAKRIQEYWYELPEIASIKLSDQARRNLEFAGDSEIQRLSNLPLILSEEDEKALREKWTKSNRQRLEQKWSFSEMILWISKSDDKRLLEAYITLTHTYRMGSHIMHGDETGVSIIKEREGRFPEERQKAETGHYLRMFSDCLSYCCIVGMDSMVFINMPEEVEFFFKNAQRLNEIEALLQKYEGQVFEDPDYDKYR</sequence>
<comment type="caution">
    <text evidence="1">The sequence shown here is derived from an EMBL/GenBank/DDBJ whole genome shotgun (WGS) entry which is preliminary data.</text>
</comment>
<proteinExistence type="predicted"/>
<organism evidence="1 2">
    <name type="scientific">Flavobacterium qiangtangense</name>
    <dbReference type="NCBI Taxonomy" id="1442595"/>
    <lineage>
        <taxon>Bacteria</taxon>
        <taxon>Pseudomonadati</taxon>
        <taxon>Bacteroidota</taxon>
        <taxon>Flavobacteriia</taxon>
        <taxon>Flavobacteriales</taxon>
        <taxon>Flavobacteriaceae</taxon>
        <taxon>Flavobacterium</taxon>
    </lineage>
</organism>
<dbReference type="Proteomes" id="UP001596287">
    <property type="component" value="Unassembled WGS sequence"/>
</dbReference>
<dbReference type="RefSeq" id="WP_379790341.1">
    <property type="nucleotide sequence ID" value="NZ_JBHSQB010000004.1"/>
</dbReference>
<dbReference type="EMBL" id="JBHSQB010000004">
    <property type="protein sequence ID" value="MFC6095686.1"/>
    <property type="molecule type" value="Genomic_DNA"/>
</dbReference>
<reference evidence="2" key="1">
    <citation type="journal article" date="2019" name="Int. J. Syst. Evol. Microbiol.">
        <title>The Global Catalogue of Microorganisms (GCM) 10K type strain sequencing project: providing services to taxonomists for standard genome sequencing and annotation.</title>
        <authorList>
            <consortium name="The Broad Institute Genomics Platform"/>
            <consortium name="The Broad Institute Genome Sequencing Center for Infectious Disease"/>
            <person name="Wu L."/>
            <person name="Ma J."/>
        </authorList>
    </citation>
    <scope>NUCLEOTIDE SEQUENCE [LARGE SCALE GENOMIC DNA]</scope>
    <source>
        <strain evidence="2">CCUG 49679</strain>
    </source>
</reference>
<evidence type="ECO:0000313" key="1">
    <source>
        <dbReference type="EMBL" id="MFC6095686.1"/>
    </source>
</evidence>
<accession>A0ABW1PKM6</accession>
<evidence type="ECO:0000313" key="2">
    <source>
        <dbReference type="Proteomes" id="UP001596287"/>
    </source>
</evidence>
<keyword evidence="2" id="KW-1185">Reference proteome</keyword>
<name>A0ABW1PKM6_9FLAO</name>
<protein>
    <submittedName>
        <fullName evidence="1">Uncharacterized protein</fullName>
    </submittedName>
</protein>